<dbReference type="Pfam" id="PF00665">
    <property type="entry name" value="rve"/>
    <property type="match status" value="1"/>
</dbReference>
<name>A0A7M7P6P7_STRPU</name>
<organism evidence="2 3">
    <name type="scientific">Strongylocentrotus purpuratus</name>
    <name type="common">Purple sea urchin</name>
    <dbReference type="NCBI Taxonomy" id="7668"/>
    <lineage>
        <taxon>Eukaryota</taxon>
        <taxon>Metazoa</taxon>
        <taxon>Echinodermata</taxon>
        <taxon>Eleutherozoa</taxon>
        <taxon>Echinozoa</taxon>
        <taxon>Echinoidea</taxon>
        <taxon>Euechinoidea</taxon>
        <taxon>Echinacea</taxon>
        <taxon>Camarodonta</taxon>
        <taxon>Echinidea</taxon>
        <taxon>Strongylocentrotidae</taxon>
        <taxon>Strongylocentrotus</taxon>
    </lineage>
</organism>
<dbReference type="InterPro" id="IPR012337">
    <property type="entry name" value="RNaseH-like_sf"/>
</dbReference>
<dbReference type="GeneID" id="115926506"/>
<proteinExistence type="predicted"/>
<dbReference type="PROSITE" id="PS50994">
    <property type="entry name" value="INTEGRASE"/>
    <property type="match status" value="1"/>
</dbReference>
<feature type="domain" description="Integrase catalytic" evidence="1">
    <location>
        <begin position="1"/>
        <end position="133"/>
    </location>
</feature>
<sequence>MFLLVVDAHSKWPEVIPMRSTTAANTIRVLRCLFSRYGLPHEVVSDNGPQFVAEDFAVFLKKNGIKHIKSAVKHPASNGEVERFVQTFKKAMKKAKPDGGDVHLKLARFLLSYRTTPHVVIQETPSKMFMGRDLRTRLSQVRPDLGLKLQQKRALKKDRVRSFEVGERVRVLDFRIHSERWSEGMVTRVLGPVTYQVVVDGIRWKRHVDQIRRMSQCVDSRAEPLRQTVPNTDIYNDRDTITRALTDEDIPNTHTHLIHLRKYLRPKTKVTQNNSNTQSKTSVVQNVTSVNQIVF</sequence>
<dbReference type="Proteomes" id="UP000007110">
    <property type="component" value="Unassembled WGS sequence"/>
</dbReference>
<reference evidence="2" key="2">
    <citation type="submission" date="2021-01" db="UniProtKB">
        <authorList>
            <consortium name="EnsemblMetazoa"/>
        </authorList>
    </citation>
    <scope>IDENTIFICATION</scope>
</reference>
<dbReference type="EnsemblMetazoa" id="XM_030991270">
    <property type="protein sequence ID" value="XP_030847130"/>
    <property type="gene ID" value="LOC115926506"/>
</dbReference>
<keyword evidence="3" id="KW-1185">Reference proteome</keyword>
<dbReference type="GO" id="GO:0003676">
    <property type="term" value="F:nucleic acid binding"/>
    <property type="evidence" value="ECO:0007669"/>
    <property type="project" value="InterPro"/>
</dbReference>
<dbReference type="InParanoid" id="A0A7M7P6P7"/>
<evidence type="ECO:0000313" key="3">
    <source>
        <dbReference type="Proteomes" id="UP000007110"/>
    </source>
</evidence>
<dbReference type="Gene3D" id="3.30.420.10">
    <property type="entry name" value="Ribonuclease H-like superfamily/Ribonuclease H"/>
    <property type="match status" value="1"/>
</dbReference>
<dbReference type="OMA" id="RMATHTS"/>
<dbReference type="SUPFAM" id="SSF53098">
    <property type="entry name" value="Ribonuclease H-like"/>
    <property type="match status" value="1"/>
</dbReference>
<dbReference type="PANTHER" id="PTHR37984">
    <property type="entry name" value="PROTEIN CBG26694"/>
    <property type="match status" value="1"/>
</dbReference>
<dbReference type="InterPro" id="IPR050951">
    <property type="entry name" value="Retrovirus_Pol_polyprotein"/>
</dbReference>
<protein>
    <recommendedName>
        <fullName evidence="1">Integrase catalytic domain-containing protein</fullName>
    </recommendedName>
</protein>
<evidence type="ECO:0000259" key="1">
    <source>
        <dbReference type="PROSITE" id="PS50994"/>
    </source>
</evidence>
<dbReference type="InterPro" id="IPR036397">
    <property type="entry name" value="RNaseH_sf"/>
</dbReference>
<dbReference type="RefSeq" id="XP_030847130.1">
    <property type="nucleotide sequence ID" value="XM_030991270.1"/>
</dbReference>
<dbReference type="OrthoDB" id="10057092at2759"/>
<dbReference type="AlphaFoldDB" id="A0A7M7P6P7"/>
<dbReference type="FunFam" id="3.30.420.10:FF:000063">
    <property type="entry name" value="Retrovirus-related Pol polyprotein from transposon 297-like Protein"/>
    <property type="match status" value="1"/>
</dbReference>
<evidence type="ECO:0000313" key="2">
    <source>
        <dbReference type="EnsemblMetazoa" id="XP_030847130"/>
    </source>
</evidence>
<dbReference type="InterPro" id="IPR001584">
    <property type="entry name" value="Integrase_cat-core"/>
</dbReference>
<reference evidence="3" key="1">
    <citation type="submission" date="2015-02" db="EMBL/GenBank/DDBJ databases">
        <title>Genome sequencing for Strongylocentrotus purpuratus.</title>
        <authorList>
            <person name="Murali S."/>
            <person name="Liu Y."/>
            <person name="Vee V."/>
            <person name="English A."/>
            <person name="Wang M."/>
            <person name="Skinner E."/>
            <person name="Han Y."/>
            <person name="Muzny D.M."/>
            <person name="Worley K.C."/>
            <person name="Gibbs R.A."/>
        </authorList>
    </citation>
    <scope>NUCLEOTIDE SEQUENCE</scope>
</reference>
<accession>A0A7M7P6P7</accession>
<dbReference type="KEGG" id="spu:115926506"/>
<dbReference type="PANTHER" id="PTHR37984:SF5">
    <property type="entry name" value="PROTEIN NYNRIN-LIKE"/>
    <property type="match status" value="1"/>
</dbReference>
<dbReference type="GO" id="GO:0015074">
    <property type="term" value="P:DNA integration"/>
    <property type="evidence" value="ECO:0007669"/>
    <property type="project" value="InterPro"/>
</dbReference>